<name>A0A286N2W6_9CAUD</name>
<dbReference type="EMBL" id="MF185718">
    <property type="protein sequence ID" value="ASX98723.1"/>
    <property type="molecule type" value="Genomic_DNA"/>
</dbReference>
<evidence type="ECO:0000256" key="1">
    <source>
        <dbReference type="SAM" id="MobiDB-lite"/>
    </source>
</evidence>
<evidence type="ECO:0000313" key="2">
    <source>
        <dbReference type="EMBL" id="ASX98723.1"/>
    </source>
</evidence>
<gene>
    <name evidence="2" type="primary">53</name>
    <name evidence="2" type="ORF">SEA_COLUCCI_53</name>
</gene>
<feature type="region of interest" description="Disordered" evidence="1">
    <location>
        <begin position="84"/>
        <end position="110"/>
    </location>
</feature>
<reference evidence="2 3" key="1">
    <citation type="submission" date="2017-06" db="EMBL/GenBank/DDBJ databases">
        <authorList>
            <person name="Conboy A.J."/>
            <person name="Conboy D.B."/>
            <person name="Kulkosky J."/>
            <person name="Cross T."/>
            <person name="Moy E.A."/>
            <person name="Stoner T.H."/>
            <person name="Garlena R.A."/>
            <person name="Russell D.A."/>
            <person name="Pope W.H."/>
            <person name="Jacobs-Sera D."/>
            <person name="Hatfull G.F."/>
        </authorList>
    </citation>
    <scope>NUCLEOTIDE SEQUENCE [LARGE SCALE GENOMIC DNA]</scope>
</reference>
<dbReference type="GeneID" id="40086154"/>
<organism evidence="2 3">
    <name type="scientific">Arthrobacter phage Colucci</name>
    <dbReference type="NCBI Taxonomy" id="2015834"/>
    <lineage>
        <taxon>Viruses</taxon>
        <taxon>Duplodnaviria</taxon>
        <taxon>Heunggongvirae</taxon>
        <taxon>Uroviricota</taxon>
        <taxon>Caudoviricetes</taxon>
        <taxon>Klausavirus</taxon>
        <taxon>Klausavirus colucci</taxon>
    </lineage>
</organism>
<dbReference type="OrthoDB" id="39802at10239"/>
<proteinExistence type="predicted"/>
<evidence type="ECO:0000313" key="3">
    <source>
        <dbReference type="Proteomes" id="UP000225683"/>
    </source>
</evidence>
<dbReference type="RefSeq" id="YP_009610067.1">
    <property type="nucleotide sequence ID" value="NC_042000.1"/>
</dbReference>
<keyword evidence="3" id="KW-1185">Reference proteome</keyword>
<sequence>MTMTNNQAALLAACTANAGHPQFDTAMAIKATKGFKAILDAMDKEDATTQAEARESALPAHCRRHMREQYTDVWQRDAPQIRRTKPGEICQTPGCHHLEPATTNEEDQNQ</sequence>
<dbReference type="KEGG" id="vg:40086154"/>
<accession>A0A286N2W6</accession>
<dbReference type="Proteomes" id="UP000225683">
    <property type="component" value="Genome"/>
</dbReference>
<protein>
    <submittedName>
        <fullName evidence="2">Uncharacterized protein</fullName>
    </submittedName>
</protein>